<dbReference type="Gene3D" id="3.40.50.720">
    <property type="entry name" value="NAD(P)-binding Rossmann-like Domain"/>
    <property type="match status" value="1"/>
</dbReference>
<accession>A0A381ZYA3</accession>
<sequence length="116" mass="13151">MKKKIVIIGALGYLGTELCKLYSGESWFHNIVAIDDRFVSKRVNQLKEWNIKFYQGAILDKEFLNKLLYNADVVHHLAGITDVAYVKKEASSVQDEKIIQVAIEGTNNILNSIPKN</sequence>
<dbReference type="AlphaFoldDB" id="A0A381ZYA3"/>
<dbReference type="SUPFAM" id="SSF51735">
    <property type="entry name" value="NAD(P)-binding Rossmann-fold domains"/>
    <property type="match status" value="1"/>
</dbReference>
<dbReference type="InterPro" id="IPR002225">
    <property type="entry name" value="3Beta_OHSteriod_DH/Estase"/>
</dbReference>
<dbReference type="GO" id="GO:0006694">
    <property type="term" value="P:steroid biosynthetic process"/>
    <property type="evidence" value="ECO:0007669"/>
    <property type="project" value="InterPro"/>
</dbReference>
<organism evidence="2">
    <name type="scientific">marine metagenome</name>
    <dbReference type="NCBI Taxonomy" id="408172"/>
    <lineage>
        <taxon>unclassified sequences</taxon>
        <taxon>metagenomes</taxon>
        <taxon>ecological metagenomes</taxon>
    </lineage>
</organism>
<dbReference type="GO" id="GO:0016616">
    <property type="term" value="F:oxidoreductase activity, acting on the CH-OH group of donors, NAD or NADP as acceptor"/>
    <property type="evidence" value="ECO:0007669"/>
    <property type="project" value="InterPro"/>
</dbReference>
<feature type="domain" description="3-beta hydroxysteroid dehydrogenase/isomerase" evidence="1">
    <location>
        <begin position="6"/>
        <end position="112"/>
    </location>
</feature>
<evidence type="ECO:0000259" key="1">
    <source>
        <dbReference type="Pfam" id="PF01073"/>
    </source>
</evidence>
<gene>
    <name evidence="2" type="ORF">METZ01_LOCUS146805</name>
</gene>
<name>A0A381ZYA3_9ZZZZ</name>
<dbReference type="InterPro" id="IPR036291">
    <property type="entry name" value="NAD(P)-bd_dom_sf"/>
</dbReference>
<protein>
    <recommendedName>
        <fullName evidence="1">3-beta hydroxysteroid dehydrogenase/isomerase domain-containing protein</fullName>
    </recommendedName>
</protein>
<reference evidence="2" key="1">
    <citation type="submission" date="2018-05" db="EMBL/GenBank/DDBJ databases">
        <authorList>
            <person name="Lanie J.A."/>
            <person name="Ng W.-L."/>
            <person name="Kazmierczak K.M."/>
            <person name="Andrzejewski T.M."/>
            <person name="Davidsen T.M."/>
            <person name="Wayne K.J."/>
            <person name="Tettelin H."/>
            <person name="Glass J.I."/>
            <person name="Rusch D."/>
            <person name="Podicherti R."/>
            <person name="Tsui H.-C.T."/>
            <person name="Winkler M.E."/>
        </authorList>
    </citation>
    <scope>NUCLEOTIDE SEQUENCE</scope>
</reference>
<dbReference type="Pfam" id="PF01073">
    <property type="entry name" value="3Beta_HSD"/>
    <property type="match status" value="1"/>
</dbReference>
<proteinExistence type="predicted"/>
<dbReference type="EMBL" id="UINC01023055">
    <property type="protein sequence ID" value="SVA93951.1"/>
    <property type="molecule type" value="Genomic_DNA"/>
</dbReference>
<dbReference type="PANTHER" id="PTHR43000">
    <property type="entry name" value="DTDP-D-GLUCOSE 4,6-DEHYDRATASE-RELATED"/>
    <property type="match status" value="1"/>
</dbReference>
<feature type="non-terminal residue" evidence="2">
    <location>
        <position position="116"/>
    </location>
</feature>
<evidence type="ECO:0000313" key="2">
    <source>
        <dbReference type="EMBL" id="SVA93951.1"/>
    </source>
</evidence>